<dbReference type="InParanoid" id="A0A316YD10"/>
<feature type="region of interest" description="Disordered" evidence="1">
    <location>
        <begin position="166"/>
        <end position="190"/>
    </location>
</feature>
<feature type="chain" id="PRO_5016465906" description="Transmembrane protein" evidence="3">
    <location>
        <begin position="30"/>
        <end position="594"/>
    </location>
</feature>
<keyword evidence="3" id="KW-0732">Signal</keyword>
<keyword evidence="2" id="KW-0812">Transmembrane</keyword>
<keyword evidence="2" id="KW-0472">Membrane</keyword>
<feature type="signal peptide" evidence="3">
    <location>
        <begin position="1"/>
        <end position="29"/>
    </location>
</feature>
<evidence type="ECO:0000313" key="4">
    <source>
        <dbReference type="EMBL" id="PWN87347.1"/>
    </source>
</evidence>
<feature type="compositionally biased region" description="Acidic residues" evidence="1">
    <location>
        <begin position="103"/>
        <end position="118"/>
    </location>
</feature>
<reference evidence="4 5" key="1">
    <citation type="journal article" date="2018" name="Mol. Biol. Evol.">
        <title>Broad Genomic Sampling Reveals a Smut Pathogenic Ancestry of the Fungal Clade Ustilaginomycotina.</title>
        <authorList>
            <person name="Kijpornyongpan T."/>
            <person name="Mondo S.J."/>
            <person name="Barry K."/>
            <person name="Sandor L."/>
            <person name="Lee J."/>
            <person name="Lipzen A."/>
            <person name="Pangilinan J."/>
            <person name="LaButti K."/>
            <person name="Hainaut M."/>
            <person name="Henrissat B."/>
            <person name="Grigoriev I.V."/>
            <person name="Spatafora J.W."/>
            <person name="Aime M.C."/>
        </authorList>
    </citation>
    <scope>NUCLEOTIDE SEQUENCE [LARGE SCALE GENOMIC DNA]</scope>
    <source>
        <strain evidence="4 5">MCA 4198</strain>
    </source>
</reference>
<feature type="compositionally biased region" description="Low complexity" evidence="1">
    <location>
        <begin position="542"/>
        <end position="553"/>
    </location>
</feature>
<gene>
    <name evidence="4" type="ORF">FA10DRAFT_296966</name>
</gene>
<dbReference type="Proteomes" id="UP000245768">
    <property type="component" value="Unassembled WGS sequence"/>
</dbReference>
<keyword evidence="2" id="KW-1133">Transmembrane helix</keyword>
<feature type="region of interest" description="Disordered" evidence="1">
    <location>
        <begin position="531"/>
        <end position="594"/>
    </location>
</feature>
<evidence type="ECO:0000256" key="1">
    <source>
        <dbReference type="SAM" id="MobiDB-lite"/>
    </source>
</evidence>
<evidence type="ECO:0000256" key="3">
    <source>
        <dbReference type="SAM" id="SignalP"/>
    </source>
</evidence>
<feature type="region of interest" description="Disordered" evidence="1">
    <location>
        <begin position="480"/>
        <end position="515"/>
    </location>
</feature>
<feature type="compositionally biased region" description="Low complexity" evidence="1">
    <location>
        <begin position="170"/>
        <end position="186"/>
    </location>
</feature>
<dbReference type="GeneID" id="37046434"/>
<feature type="compositionally biased region" description="Basic and acidic residues" evidence="1">
    <location>
        <begin position="119"/>
        <end position="133"/>
    </location>
</feature>
<protein>
    <recommendedName>
        <fullName evidence="6">Transmembrane protein</fullName>
    </recommendedName>
</protein>
<dbReference type="EMBL" id="KZ819640">
    <property type="protein sequence ID" value="PWN87347.1"/>
    <property type="molecule type" value="Genomic_DNA"/>
</dbReference>
<feature type="compositionally biased region" description="Polar residues" evidence="1">
    <location>
        <begin position="583"/>
        <end position="594"/>
    </location>
</feature>
<dbReference type="AlphaFoldDB" id="A0A316YD10"/>
<dbReference type="RefSeq" id="XP_025374545.1">
    <property type="nucleotide sequence ID" value="XM_025524518.1"/>
</dbReference>
<feature type="region of interest" description="Disordered" evidence="1">
    <location>
        <begin position="103"/>
        <end position="141"/>
    </location>
</feature>
<proteinExistence type="predicted"/>
<evidence type="ECO:0008006" key="6">
    <source>
        <dbReference type="Google" id="ProtNLM"/>
    </source>
</evidence>
<feature type="compositionally biased region" description="Basic and acidic residues" evidence="1">
    <location>
        <begin position="493"/>
        <end position="507"/>
    </location>
</feature>
<accession>A0A316YD10</accession>
<organism evidence="4 5">
    <name type="scientific">Acaromyces ingoldii</name>
    <dbReference type="NCBI Taxonomy" id="215250"/>
    <lineage>
        <taxon>Eukaryota</taxon>
        <taxon>Fungi</taxon>
        <taxon>Dikarya</taxon>
        <taxon>Basidiomycota</taxon>
        <taxon>Ustilaginomycotina</taxon>
        <taxon>Exobasidiomycetes</taxon>
        <taxon>Exobasidiales</taxon>
        <taxon>Cryptobasidiaceae</taxon>
        <taxon>Acaromyces</taxon>
    </lineage>
</organism>
<feature type="transmembrane region" description="Helical" evidence="2">
    <location>
        <begin position="337"/>
        <end position="361"/>
    </location>
</feature>
<feature type="region of interest" description="Disordered" evidence="1">
    <location>
        <begin position="304"/>
        <end position="327"/>
    </location>
</feature>
<evidence type="ECO:0000256" key="2">
    <source>
        <dbReference type="SAM" id="Phobius"/>
    </source>
</evidence>
<name>A0A316YD10_9BASI</name>
<keyword evidence="5" id="KW-1185">Reference proteome</keyword>
<evidence type="ECO:0000313" key="5">
    <source>
        <dbReference type="Proteomes" id="UP000245768"/>
    </source>
</evidence>
<sequence>MASRLRFWNLALIAVLSFTFLLLVQTTRSRAGLATTTKTKKRNWEQERNLQGRGVTFLTSAAPLHPFSFKALSDRTSAYTLAESVAARVLRSLRRREHRDYWIDDDDDDDEDEREEREEDRWDGDSNDEERGGKQWRASTTFSPAGVTATKTVSVVPPTMTAWRDPSLGAPMLPSQQASASSAPSLLSPPPVDMQSPVPVADPPMSPKRAAVLASQLAMARQQARDSAPFQRQMQATGLSWTMPVNADAFLPDQEVQVVCTAPSVGEARAFFVILDSGLVQSFGRKRGLNDMLVSPPFVLAPKGTDLRSSDPGPNVPASPQQDETLAHSEVDAHRPFSWWFVAVPLVVILVVMLLVIVVLVHRSGRNSAQKDGAMKMSRASGRGVEDLEADRRWWHSSLPATAMIQVPQPVTSLTGDDRELGVAWRRRSRPGVYYQQSPLSSHSPKSFPIPQRARQHWKSPSFASSTPCLTAPLYLSPNIGQTPARHHSTRSHRSETESYHSVRYADSDDDDIVEEKPSSEHFIPYARAEKSLPALPPPVHSPSSPESRTSSPLPVPQMLLPRSASFSSAGPRIDITDMGSLSLPNPHSSVNGS</sequence>